<reference evidence="1 2" key="1">
    <citation type="journal article" date="2019" name="Nat. Ecol. Evol.">
        <title>Megaphylogeny resolves global patterns of mushroom evolution.</title>
        <authorList>
            <person name="Varga T."/>
            <person name="Krizsan K."/>
            <person name="Foldi C."/>
            <person name="Dima B."/>
            <person name="Sanchez-Garcia M."/>
            <person name="Sanchez-Ramirez S."/>
            <person name="Szollosi G.J."/>
            <person name="Szarkandi J.G."/>
            <person name="Papp V."/>
            <person name="Albert L."/>
            <person name="Andreopoulos W."/>
            <person name="Angelini C."/>
            <person name="Antonin V."/>
            <person name="Barry K.W."/>
            <person name="Bougher N.L."/>
            <person name="Buchanan P."/>
            <person name="Buyck B."/>
            <person name="Bense V."/>
            <person name="Catcheside P."/>
            <person name="Chovatia M."/>
            <person name="Cooper J."/>
            <person name="Damon W."/>
            <person name="Desjardin D."/>
            <person name="Finy P."/>
            <person name="Geml J."/>
            <person name="Haridas S."/>
            <person name="Hughes K."/>
            <person name="Justo A."/>
            <person name="Karasinski D."/>
            <person name="Kautmanova I."/>
            <person name="Kiss B."/>
            <person name="Kocsube S."/>
            <person name="Kotiranta H."/>
            <person name="LaButti K.M."/>
            <person name="Lechner B.E."/>
            <person name="Liimatainen K."/>
            <person name="Lipzen A."/>
            <person name="Lukacs Z."/>
            <person name="Mihaltcheva S."/>
            <person name="Morgado L.N."/>
            <person name="Niskanen T."/>
            <person name="Noordeloos M.E."/>
            <person name="Ohm R.A."/>
            <person name="Ortiz-Santana B."/>
            <person name="Ovrebo C."/>
            <person name="Racz N."/>
            <person name="Riley R."/>
            <person name="Savchenko A."/>
            <person name="Shiryaev A."/>
            <person name="Soop K."/>
            <person name="Spirin V."/>
            <person name="Szebenyi C."/>
            <person name="Tomsovsky M."/>
            <person name="Tulloss R.E."/>
            <person name="Uehling J."/>
            <person name="Grigoriev I.V."/>
            <person name="Vagvolgyi C."/>
            <person name="Papp T."/>
            <person name="Martin F.M."/>
            <person name="Miettinen O."/>
            <person name="Hibbett D.S."/>
            <person name="Nagy L.G."/>
        </authorList>
    </citation>
    <scope>NUCLEOTIDE SEQUENCE [LARGE SCALE GENOMIC DNA]</scope>
    <source>
        <strain evidence="1 2">NL-1719</strain>
    </source>
</reference>
<keyword evidence="2" id="KW-1185">Reference proteome</keyword>
<evidence type="ECO:0000313" key="1">
    <source>
        <dbReference type="EMBL" id="TFK59267.1"/>
    </source>
</evidence>
<feature type="non-terminal residue" evidence="1">
    <location>
        <position position="1"/>
    </location>
</feature>
<evidence type="ECO:0000313" key="2">
    <source>
        <dbReference type="Proteomes" id="UP000308600"/>
    </source>
</evidence>
<organism evidence="1 2">
    <name type="scientific">Pluteus cervinus</name>
    <dbReference type="NCBI Taxonomy" id="181527"/>
    <lineage>
        <taxon>Eukaryota</taxon>
        <taxon>Fungi</taxon>
        <taxon>Dikarya</taxon>
        <taxon>Basidiomycota</taxon>
        <taxon>Agaricomycotina</taxon>
        <taxon>Agaricomycetes</taxon>
        <taxon>Agaricomycetidae</taxon>
        <taxon>Agaricales</taxon>
        <taxon>Pluteineae</taxon>
        <taxon>Pluteaceae</taxon>
        <taxon>Pluteus</taxon>
    </lineage>
</organism>
<dbReference type="Proteomes" id="UP000308600">
    <property type="component" value="Unassembled WGS sequence"/>
</dbReference>
<protein>
    <submittedName>
        <fullName evidence="1">Uncharacterized protein</fullName>
    </submittedName>
</protein>
<sequence length="249" mass="28107">KSTTWRNREDLFQSPPVVVHAPRVITLSPAWYAVGHSSEHFPLSASSSFRDRTGDQAFIWFSHHIELLAVLSGVLRIVHPEQYHLGDMALDRILGRTERITDIDLVHTLIKEWGIPFTCLSVIVNRSTPPHRDQGGRTSWFDTCATFGNYTSGWFEMPDFRIRCFYVPGCVVMLLSKMITHQVDAVHGDRAAFLLFSKNAVHHGLVLPPDNWSKLSLISIRKFCSKTSTVPCDCFPCQFSANSTTTTTT</sequence>
<name>A0ACD3A0P2_9AGAR</name>
<dbReference type="EMBL" id="ML209033">
    <property type="protein sequence ID" value="TFK59267.1"/>
    <property type="molecule type" value="Genomic_DNA"/>
</dbReference>
<proteinExistence type="predicted"/>
<accession>A0ACD3A0P2</accession>
<gene>
    <name evidence="1" type="ORF">BDN72DRAFT_780976</name>
</gene>